<dbReference type="Gene3D" id="3.40.30.10">
    <property type="entry name" value="Glutaredoxin"/>
    <property type="match status" value="1"/>
</dbReference>
<dbReference type="InterPro" id="IPR036249">
    <property type="entry name" value="Thioredoxin-like_sf"/>
</dbReference>
<evidence type="ECO:0000256" key="1">
    <source>
        <dbReference type="SAM" id="SignalP"/>
    </source>
</evidence>
<dbReference type="PANTHER" id="PTHR42852">
    <property type="entry name" value="THIOL:DISULFIDE INTERCHANGE PROTEIN DSBE"/>
    <property type="match status" value="1"/>
</dbReference>
<evidence type="ECO:0000313" key="4">
    <source>
        <dbReference type="Proteomes" id="UP000053947"/>
    </source>
</evidence>
<dbReference type="InterPro" id="IPR000866">
    <property type="entry name" value="AhpC/TSA"/>
</dbReference>
<evidence type="ECO:0000259" key="2">
    <source>
        <dbReference type="PROSITE" id="PS51352"/>
    </source>
</evidence>
<sequence length="162" mass="17560">MVQQVLNRCFAGLLCIVVLLAIPGCSSSTEAPAFTLENLTGKPVSLSDFIGKPLIINFWQLSCPPCIEELPYFQAVHERDDTGAAILTVAIRDSEAVLNSFMASNTYSFTVLRDVNASVAEKYGIRYTPTTVFIDSKGQIVKIKTGAFHSANELAQAIGKID</sequence>
<dbReference type="InterPro" id="IPR013766">
    <property type="entry name" value="Thioredoxin_domain"/>
</dbReference>
<accession>A0A0W0GJ44</accession>
<protein>
    <submittedName>
        <fullName evidence="3">Peroxiredoxin</fullName>
    </submittedName>
</protein>
<gene>
    <name evidence="3" type="ORF">DEALK_14330</name>
</gene>
<dbReference type="STRING" id="1217799.DEALK_14330"/>
<dbReference type="Pfam" id="PF00578">
    <property type="entry name" value="AhpC-TSA"/>
    <property type="match status" value="1"/>
</dbReference>
<dbReference type="SUPFAM" id="SSF52833">
    <property type="entry name" value="Thioredoxin-like"/>
    <property type="match status" value="1"/>
</dbReference>
<keyword evidence="4" id="KW-1185">Reference proteome</keyword>
<dbReference type="PROSITE" id="PS51352">
    <property type="entry name" value="THIOREDOXIN_2"/>
    <property type="match status" value="1"/>
</dbReference>
<comment type="caution">
    <text evidence="3">The sequence shown here is derived from an EMBL/GenBank/DDBJ whole genome shotgun (WGS) entry which is preliminary data.</text>
</comment>
<dbReference type="GO" id="GO:0016209">
    <property type="term" value="F:antioxidant activity"/>
    <property type="evidence" value="ECO:0007669"/>
    <property type="project" value="InterPro"/>
</dbReference>
<dbReference type="Proteomes" id="UP000053947">
    <property type="component" value="Unassembled WGS sequence"/>
</dbReference>
<feature type="signal peptide" evidence="1">
    <location>
        <begin position="1"/>
        <end position="33"/>
    </location>
</feature>
<dbReference type="RefSeq" id="WP_058439548.1">
    <property type="nucleotide sequence ID" value="NZ_KQ758903.1"/>
</dbReference>
<name>A0A0W0GJ44_9CHLR</name>
<keyword evidence="1" id="KW-0732">Signal</keyword>
<dbReference type="InterPro" id="IPR050553">
    <property type="entry name" value="Thioredoxin_ResA/DsbE_sf"/>
</dbReference>
<proteinExistence type="predicted"/>
<organism evidence="3 4">
    <name type="scientific">Dehalogenimonas alkenigignens</name>
    <dbReference type="NCBI Taxonomy" id="1217799"/>
    <lineage>
        <taxon>Bacteria</taxon>
        <taxon>Bacillati</taxon>
        <taxon>Chloroflexota</taxon>
        <taxon>Dehalococcoidia</taxon>
        <taxon>Dehalococcoidales</taxon>
        <taxon>Dehalococcoidaceae</taxon>
        <taxon>Dehalogenimonas</taxon>
    </lineage>
</organism>
<feature type="domain" description="Thioredoxin" evidence="2">
    <location>
        <begin position="25"/>
        <end position="162"/>
    </location>
</feature>
<dbReference type="CDD" id="cd02966">
    <property type="entry name" value="TlpA_like_family"/>
    <property type="match status" value="1"/>
</dbReference>
<dbReference type="EMBL" id="LFDV01000002">
    <property type="protein sequence ID" value="KTB48587.1"/>
    <property type="molecule type" value="Genomic_DNA"/>
</dbReference>
<feature type="chain" id="PRO_5006902683" evidence="1">
    <location>
        <begin position="34"/>
        <end position="162"/>
    </location>
</feature>
<dbReference type="AlphaFoldDB" id="A0A0W0GJ44"/>
<dbReference type="PANTHER" id="PTHR42852:SF17">
    <property type="entry name" value="THIOREDOXIN-LIKE PROTEIN HI_1115"/>
    <property type="match status" value="1"/>
</dbReference>
<dbReference type="GO" id="GO:0016491">
    <property type="term" value="F:oxidoreductase activity"/>
    <property type="evidence" value="ECO:0007669"/>
    <property type="project" value="InterPro"/>
</dbReference>
<evidence type="ECO:0000313" key="3">
    <source>
        <dbReference type="EMBL" id="KTB48587.1"/>
    </source>
</evidence>
<reference evidence="3 4" key="1">
    <citation type="submission" date="2015-06" db="EMBL/GenBank/DDBJ databases">
        <title>Genome sequence of the organohalide-respiring Dehalogenimonas alkenigignens type strain (IP3-3T).</title>
        <authorList>
            <person name="Key T.A."/>
            <person name="Richmond D.P."/>
            <person name="Bowman K.S."/>
            <person name="Cho Y.-J."/>
            <person name="Chun J."/>
            <person name="da Costa M.S."/>
            <person name="Rainey F.A."/>
            <person name="Moe W.M."/>
        </authorList>
    </citation>
    <scope>NUCLEOTIDE SEQUENCE [LARGE SCALE GENOMIC DNA]</scope>
    <source>
        <strain evidence="3 4">IP3-3</strain>
    </source>
</reference>